<organism evidence="2 3">
    <name type="scientific">Mobiluncus curtisii</name>
    <dbReference type="NCBI Taxonomy" id="2051"/>
    <lineage>
        <taxon>Bacteria</taxon>
        <taxon>Bacillati</taxon>
        <taxon>Actinomycetota</taxon>
        <taxon>Actinomycetes</taxon>
        <taxon>Actinomycetales</taxon>
        <taxon>Actinomycetaceae</taxon>
        <taxon>Mobiluncus</taxon>
    </lineage>
</organism>
<feature type="transmembrane region" description="Helical" evidence="1">
    <location>
        <begin position="135"/>
        <end position="155"/>
    </location>
</feature>
<dbReference type="InterPro" id="IPR017195">
    <property type="entry name" value="ABC_thiamin-permease_prd"/>
</dbReference>
<gene>
    <name evidence="2" type="ORF">HHJ67_06340</name>
</gene>
<keyword evidence="1" id="KW-0812">Transmembrane</keyword>
<evidence type="ECO:0000256" key="1">
    <source>
        <dbReference type="SAM" id="Phobius"/>
    </source>
</evidence>
<reference evidence="2 3" key="1">
    <citation type="submission" date="2020-04" db="EMBL/GenBank/DDBJ databases">
        <title>Antimicrobial susceptibility and clonality of vaginal-derived multi-drug resistant Mobiluncus isolates in China.</title>
        <authorList>
            <person name="Zhang X."/>
        </authorList>
    </citation>
    <scope>NUCLEOTIDE SEQUENCE [LARGE SCALE GENOMIC DNA]</scope>
    <source>
        <strain evidence="2 3">19</strain>
    </source>
</reference>
<dbReference type="AlphaFoldDB" id="A0A7Y0YCD1"/>
<protein>
    <submittedName>
        <fullName evidence="2">ECF transporter S component</fullName>
    </submittedName>
</protein>
<evidence type="ECO:0000313" key="3">
    <source>
        <dbReference type="Proteomes" id="UP000553981"/>
    </source>
</evidence>
<keyword evidence="1" id="KW-1133">Transmembrane helix</keyword>
<dbReference type="Proteomes" id="UP000553981">
    <property type="component" value="Unassembled WGS sequence"/>
</dbReference>
<feature type="transmembrane region" description="Helical" evidence="1">
    <location>
        <begin position="30"/>
        <end position="49"/>
    </location>
</feature>
<dbReference type="RefSeq" id="WP_004009409.1">
    <property type="nucleotide sequence ID" value="NZ_CAMUDJ010000004.1"/>
</dbReference>
<feature type="transmembrane region" description="Helical" evidence="1">
    <location>
        <begin position="167"/>
        <end position="190"/>
    </location>
</feature>
<dbReference type="EMBL" id="JABCUI010000003">
    <property type="protein sequence ID" value="NMW87371.1"/>
    <property type="molecule type" value="Genomic_DNA"/>
</dbReference>
<sequence length="201" mass="21138">MTENIEETTATVHTSSRKGLANSVLGTRNLMTVAALAVVGLIILLPLNYISPLLATSPRGVLIGCSIMGFWVIPYLLPSTVVRRPGATMLASLIIGVICIFVTPTGPMAIIGNLIGGLYIEVPLAIMLYRQWKTWAFMISAGVFGLLNGLLYLTLLKEAIGIPFGTAYVVTSVVSALLGGLVTVGITRLLNKAGVGVANRA</sequence>
<keyword evidence="1" id="KW-0472">Membrane</keyword>
<feature type="transmembrane region" description="Helical" evidence="1">
    <location>
        <begin position="61"/>
        <end position="77"/>
    </location>
</feature>
<proteinExistence type="predicted"/>
<name>A0A7Y0YCD1_9ACTO</name>
<evidence type="ECO:0000313" key="2">
    <source>
        <dbReference type="EMBL" id="NMW87371.1"/>
    </source>
</evidence>
<dbReference type="Pfam" id="PF09819">
    <property type="entry name" value="ABC_cobalt"/>
    <property type="match status" value="1"/>
</dbReference>
<accession>A0A7Y0YCD1</accession>
<feature type="transmembrane region" description="Helical" evidence="1">
    <location>
        <begin position="89"/>
        <end position="115"/>
    </location>
</feature>
<comment type="caution">
    <text evidence="2">The sequence shown here is derived from an EMBL/GenBank/DDBJ whole genome shotgun (WGS) entry which is preliminary data.</text>
</comment>